<evidence type="ECO:0000313" key="3">
    <source>
        <dbReference type="EMBL" id="MDK3016491.1"/>
    </source>
</evidence>
<protein>
    <submittedName>
        <fullName evidence="3">Nucleotide-diphospho-sugar transferase</fullName>
    </submittedName>
</protein>
<name>A0ABT7EVX0_9RHOB</name>
<dbReference type="GO" id="GO:0016740">
    <property type="term" value="F:transferase activity"/>
    <property type="evidence" value="ECO:0007669"/>
    <property type="project" value="UniProtKB-KW"/>
</dbReference>
<reference evidence="3 4" key="1">
    <citation type="submission" date="2023-05" db="EMBL/GenBank/DDBJ databases">
        <title>Pseudodonghicola sp. nov.</title>
        <authorList>
            <person name="Huang J."/>
        </authorList>
    </citation>
    <scope>NUCLEOTIDE SEQUENCE [LARGE SCALE GENOMIC DNA]</scope>
    <source>
        <strain evidence="3 4">IC7</strain>
    </source>
</reference>
<evidence type="ECO:0000259" key="2">
    <source>
        <dbReference type="Pfam" id="PF03407"/>
    </source>
</evidence>
<feature type="region of interest" description="Disordered" evidence="1">
    <location>
        <begin position="252"/>
        <end position="274"/>
    </location>
</feature>
<sequence length="274" mass="29871">MSLIIAFANAAYIPVARNWLLALRAIGLEDQARLVTLDEETRAAFPPERVLHRPYAGDGLEGLWLHRVAVFRELLQGGTGFIHSDADAVWLADPRPHLAACEAEAVFSQGTIWPPDVHDRLRLVLCCGFFSLAPSPRILSFIDQVAARIEADQDDQAAVNRVVSAMIDSWQIDDPYDIAFRGKTFVASRAPIRAVPRAGRQDVPSIAVLPHHAFPRLVERLAPDMVVAHPVSGKTCDEKRVCLSGLGIWDARSDPDPHSSAEPDREGGAGQGAA</sequence>
<feature type="compositionally biased region" description="Basic and acidic residues" evidence="1">
    <location>
        <begin position="252"/>
        <end position="267"/>
    </location>
</feature>
<dbReference type="EMBL" id="JASNJD010000001">
    <property type="protein sequence ID" value="MDK3016491.1"/>
    <property type="molecule type" value="Genomic_DNA"/>
</dbReference>
<keyword evidence="4" id="KW-1185">Reference proteome</keyword>
<accession>A0ABT7EVX0</accession>
<gene>
    <name evidence="3" type="ORF">QO033_02315</name>
</gene>
<feature type="domain" description="Nucleotide-diphospho-sugar transferase" evidence="2">
    <location>
        <begin position="65"/>
        <end position="167"/>
    </location>
</feature>
<dbReference type="InterPro" id="IPR005069">
    <property type="entry name" value="Nucl-diP-sugar_transferase"/>
</dbReference>
<dbReference type="RefSeq" id="WP_284479302.1">
    <property type="nucleotide sequence ID" value="NZ_JASNJD010000001.1"/>
</dbReference>
<evidence type="ECO:0000256" key="1">
    <source>
        <dbReference type="SAM" id="MobiDB-lite"/>
    </source>
</evidence>
<evidence type="ECO:0000313" key="4">
    <source>
        <dbReference type="Proteomes" id="UP001243757"/>
    </source>
</evidence>
<comment type="caution">
    <text evidence="3">The sequence shown here is derived from an EMBL/GenBank/DDBJ whole genome shotgun (WGS) entry which is preliminary data.</text>
</comment>
<organism evidence="3 4">
    <name type="scientific">Pseudodonghicola flavimaris</name>
    <dbReference type="NCBI Taxonomy" id="3050036"/>
    <lineage>
        <taxon>Bacteria</taxon>
        <taxon>Pseudomonadati</taxon>
        <taxon>Pseudomonadota</taxon>
        <taxon>Alphaproteobacteria</taxon>
        <taxon>Rhodobacterales</taxon>
        <taxon>Paracoccaceae</taxon>
        <taxon>Pseudodonghicola</taxon>
    </lineage>
</organism>
<dbReference type="Pfam" id="PF03407">
    <property type="entry name" value="Nucleotid_trans"/>
    <property type="match status" value="1"/>
</dbReference>
<proteinExistence type="predicted"/>
<dbReference type="Proteomes" id="UP001243757">
    <property type="component" value="Unassembled WGS sequence"/>
</dbReference>
<keyword evidence="3" id="KW-0808">Transferase</keyword>